<evidence type="ECO:0000313" key="2">
    <source>
        <dbReference type="EMBL" id="OWK50223.1"/>
    </source>
</evidence>
<sequence length="34" mass="3567">MAGAAPRASGERRGRGRRSGRSPPLLNPQQANPP</sequence>
<comment type="caution">
    <text evidence="2">The sequence shown here is derived from an EMBL/GenBank/DDBJ whole genome shotgun (WGS) entry which is preliminary data.</text>
</comment>
<evidence type="ECO:0000256" key="1">
    <source>
        <dbReference type="SAM" id="MobiDB-lite"/>
    </source>
</evidence>
<dbReference type="AlphaFoldDB" id="A0A218U947"/>
<evidence type="ECO:0000313" key="3">
    <source>
        <dbReference type="Proteomes" id="UP000197619"/>
    </source>
</evidence>
<reference evidence="2 3" key="1">
    <citation type="submission" date="2017-05" db="EMBL/GenBank/DDBJ databases">
        <title>Genome of assembly of the Bengalese finch, Lonchura striata domestica.</title>
        <authorList>
            <person name="Colquitt B.M."/>
            <person name="Brainard M.S."/>
        </authorList>
    </citation>
    <scope>NUCLEOTIDE SEQUENCE [LARGE SCALE GENOMIC DNA]</scope>
    <source>
        <strain evidence="2">White83orange57</strain>
    </source>
</reference>
<accession>A0A218U947</accession>
<keyword evidence="3" id="KW-1185">Reference proteome</keyword>
<dbReference type="EMBL" id="MUZQ01000588">
    <property type="protein sequence ID" value="OWK50223.1"/>
    <property type="molecule type" value="Genomic_DNA"/>
</dbReference>
<protein>
    <submittedName>
        <fullName evidence="2">Uncharacterized protein</fullName>
    </submittedName>
</protein>
<feature type="region of interest" description="Disordered" evidence="1">
    <location>
        <begin position="1"/>
        <end position="34"/>
    </location>
</feature>
<organism evidence="2 3">
    <name type="scientific">Lonchura striata</name>
    <name type="common">white-rumped munia</name>
    <dbReference type="NCBI Taxonomy" id="40157"/>
    <lineage>
        <taxon>Eukaryota</taxon>
        <taxon>Metazoa</taxon>
        <taxon>Chordata</taxon>
        <taxon>Craniata</taxon>
        <taxon>Vertebrata</taxon>
        <taxon>Euteleostomi</taxon>
        <taxon>Archelosauria</taxon>
        <taxon>Archosauria</taxon>
        <taxon>Dinosauria</taxon>
        <taxon>Saurischia</taxon>
        <taxon>Theropoda</taxon>
        <taxon>Coelurosauria</taxon>
        <taxon>Aves</taxon>
        <taxon>Neognathae</taxon>
        <taxon>Neoaves</taxon>
        <taxon>Telluraves</taxon>
        <taxon>Australaves</taxon>
        <taxon>Passeriformes</taxon>
        <taxon>Passeroidea</taxon>
        <taxon>Estrildidae</taxon>
        <taxon>Estrildinae</taxon>
        <taxon>Lonchura</taxon>
    </lineage>
</organism>
<feature type="compositionally biased region" description="Low complexity" evidence="1">
    <location>
        <begin position="21"/>
        <end position="34"/>
    </location>
</feature>
<name>A0A218U947_9PASE</name>
<dbReference type="Proteomes" id="UP000197619">
    <property type="component" value="Unassembled WGS sequence"/>
</dbReference>
<gene>
    <name evidence="2" type="ORF">RLOC_00004592</name>
</gene>
<proteinExistence type="predicted"/>